<dbReference type="InterPro" id="IPR033399">
    <property type="entry name" value="TP_0789-like"/>
</dbReference>
<gene>
    <name evidence="3" type="ORF">QNI22_17370</name>
</gene>
<name>A0AAE3UFI0_9BACT</name>
<dbReference type="RefSeq" id="WP_314512495.1">
    <property type="nucleotide sequence ID" value="NZ_JASJOU010000005.1"/>
</dbReference>
<dbReference type="Pfam" id="PF17131">
    <property type="entry name" value="LolA_like"/>
    <property type="match status" value="1"/>
</dbReference>
<accession>A0AAE3UFI0</accession>
<evidence type="ECO:0000259" key="2">
    <source>
        <dbReference type="Pfam" id="PF17131"/>
    </source>
</evidence>
<dbReference type="AlphaFoldDB" id="A0AAE3UFI0"/>
<feature type="domain" description="Uncharacterized protein TP-0789" evidence="2">
    <location>
        <begin position="131"/>
        <end position="233"/>
    </location>
</feature>
<reference evidence="3" key="1">
    <citation type="submission" date="2023-05" db="EMBL/GenBank/DDBJ databases">
        <authorList>
            <person name="Zhang X."/>
        </authorList>
    </citation>
    <scope>NUCLEOTIDE SEQUENCE</scope>
    <source>
        <strain evidence="3">BD1B2-1</strain>
    </source>
</reference>
<comment type="caution">
    <text evidence="3">The sequence shown here is derived from an EMBL/GenBank/DDBJ whole genome shotgun (WGS) entry which is preliminary data.</text>
</comment>
<keyword evidence="4" id="KW-1185">Reference proteome</keyword>
<keyword evidence="1" id="KW-0732">Signal</keyword>
<evidence type="ECO:0000256" key="1">
    <source>
        <dbReference type="SAM" id="SignalP"/>
    </source>
</evidence>
<sequence length="238" mass="26898">MKHKLTFCLTLFLISITSAHVSGQTIDEVYAKYISALGGRENLDAIQTMQTEWVNAKGQRQIAYLSRPSLALYLLTDTASNIMVKVCNNSGISCLSDKKIVGIDTSFRLQFIRPSGKPNFFANKLIPYKENGYKISLQGEDIIEGKRCFVVQLEPDKKSYDLYYIDADTYRLVMSQTRYLSGPDGAQIYYSDYRQVNGVWFPFTVEDSGSSPTAAKKTYTYMKANIPIDKNIFVCPTM</sequence>
<proteinExistence type="predicted"/>
<feature type="chain" id="PRO_5042133631" evidence="1">
    <location>
        <begin position="20"/>
        <end position="238"/>
    </location>
</feature>
<dbReference type="Gene3D" id="2.50.20.10">
    <property type="entry name" value="Lipoprotein localisation LolA/LolB/LppX"/>
    <property type="match status" value="1"/>
</dbReference>
<dbReference type="EMBL" id="JASJOU010000005">
    <property type="protein sequence ID" value="MDJ1502441.1"/>
    <property type="molecule type" value="Genomic_DNA"/>
</dbReference>
<organism evidence="3 4">
    <name type="scientific">Xanthocytophaga agilis</name>
    <dbReference type="NCBI Taxonomy" id="3048010"/>
    <lineage>
        <taxon>Bacteria</taxon>
        <taxon>Pseudomonadati</taxon>
        <taxon>Bacteroidota</taxon>
        <taxon>Cytophagia</taxon>
        <taxon>Cytophagales</taxon>
        <taxon>Rhodocytophagaceae</taxon>
        <taxon>Xanthocytophaga</taxon>
    </lineage>
</organism>
<evidence type="ECO:0000313" key="3">
    <source>
        <dbReference type="EMBL" id="MDJ1502441.1"/>
    </source>
</evidence>
<feature type="signal peptide" evidence="1">
    <location>
        <begin position="1"/>
        <end position="19"/>
    </location>
</feature>
<evidence type="ECO:0000313" key="4">
    <source>
        <dbReference type="Proteomes" id="UP001232063"/>
    </source>
</evidence>
<protein>
    <submittedName>
        <fullName evidence="3">DUF4292 domain-containing protein</fullName>
    </submittedName>
</protein>
<dbReference type="Proteomes" id="UP001232063">
    <property type="component" value="Unassembled WGS sequence"/>
</dbReference>